<evidence type="ECO:0000256" key="1">
    <source>
        <dbReference type="ARBA" id="ARBA00004141"/>
    </source>
</evidence>
<dbReference type="CDD" id="cd00038">
    <property type="entry name" value="CAP_ED"/>
    <property type="match status" value="1"/>
</dbReference>
<evidence type="ECO:0000313" key="12">
    <source>
        <dbReference type="EMBL" id="CAD8389484.1"/>
    </source>
</evidence>
<dbReference type="SMART" id="SM00100">
    <property type="entry name" value="cNMP"/>
    <property type="match status" value="1"/>
</dbReference>
<keyword evidence="3 9" id="KW-0812">Transmembrane</keyword>
<feature type="region of interest" description="Disordered" evidence="8">
    <location>
        <begin position="1"/>
        <end position="63"/>
    </location>
</feature>
<keyword evidence="4" id="KW-0106">Calcium</keyword>
<dbReference type="Gene3D" id="2.60.120.10">
    <property type="entry name" value="Jelly Rolls"/>
    <property type="match status" value="1"/>
</dbReference>
<evidence type="ECO:0000259" key="10">
    <source>
        <dbReference type="PROSITE" id="PS50042"/>
    </source>
</evidence>
<dbReference type="SUPFAM" id="SSF47473">
    <property type="entry name" value="EF-hand"/>
    <property type="match status" value="1"/>
</dbReference>
<keyword evidence="5 9" id="KW-1133">Transmembrane helix</keyword>
<dbReference type="GO" id="GO:0005248">
    <property type="term" value="F:voltage-gated sodium channel activity"/>
    <property type="evidence" value="ECO:0007669"/>
    <property type="project" value="TreeGrafter"/>
</dbReference>
<dbReference type="InterPro" id="IPR000595">
    <property type="entry name" value="cNMP-bd_dom"/>
</dbReference>
<dbReference type="InterPro" id="IPR027359">
    <property type="entry name" value="Volt_channel_dom_sf"/>
</dbReference>
<name>A0A7S0BCY6_9DINO</name>
<dbReference type="InterPro" id="IPR011992">
    <property type="entry name" value="EF-hand-dom_pair"/>
</dbReference>
<dbReference type="InterPro" id="IPR005821">
    <property type="entry name" value="Ion_trans_dom"/>
</dbReference>
<dbReference type="GO" id="GO:0005509">
    <property type="term" value="F:calcium ion binding"/>
    <property type="evidence" value="ECO:0007669"/>
    <property type="project" value="InterPro"/>
</dbReference>
<feature type="transmembrane region" description="Helical" evidence="9">
    <location>
        <begin position="344"/>
        <end position="364"/>
    </location>
</feature>
<dbReference type="InterPro" id="IPR002048">
    <property type="entry name" value="EF_hand_dom"/>
</dbReference>
<feature type="domain" description="Cyclic nucleotide-binding" evidence="10">
    <location>
        <begin position="76"/>
        <end position="177"/>
    </location>
</feature>
<feature type="domain" description="EF-hand" evidence="11">
    <location>
        <begin position="543"/>
        <end position="578"/>
    </location>
</feature>
<accession>A0A7S0BCY6</accession>
<sequence>MPTPEPGSPESSESGDCVPQLPDRWQPPNRGSMPSPDYTVRKIASRTKASHREAKPIPQHDGTITECVGHLSKVPRLRGKSSTEKRALAESMTVMQFNQGDVITQEGEMGDHLYILYEGCVKVVRNGVEDRTLVVAKEQPDKPYFGEEALARNRERLVSVLAQSRTVEVLALDRTALTTWVLDDDDSDEDGDMGTESVAQDRAMTIFPPAGADPLQQIPKTPGERSRTSQDNSSNKLIDDKLWALGMSHEQIAKPTLQKERDKQERLSKWKPWRVFIYKLSHFRAFKIVSSLLILMNCVCVSIIISNPPGEALVAEILASTYKGLFAFETTIRLVGYAKGRMSGWLRLDLVMLLLAIIDTLILAANGTKAIRVFAAFQVIRVMRILRYMKSRFTPLRVILKALAFSSKHVASAGIFVGLLWLAISICFTALMGDWQEQEQDAAEDFAQDVRNEDFFTSIWRSLLTALEITTGGLCWGQRLFDKLTSSDRVWWQVGGVCVLILVIASSFLIWNLLLGIYVRQVVMISRQFEAEEDLKTLHIGERHVKQLRKYLDDCDMNSDGFISKDELTESLLNNREILKMMNLEPDEIGVLHNALDTEGTGMVSISDFLFGVLKLTGASKTLDMLSIDYRQKMLLKSMTMLEERSRTHLEGLTSDLGVLIRYASVLDNKITKLQSSVNGAKDDLHREIEKMADLEHRSRKRAQQEQQVVEARRKKDNLEARSKIEAQLDLLQGELQQLSRNRQLSFLCAGGGSEAFAVRKAVRTRLDRELGPWLERELSSARAMN</sequence>
<comment type="subcellular location">
    <subcellularLocation>
        <location evidence="1">Membrane</location>
        <topology evidence="1">Multi-pass membrane protein</topology>
    </subcellularLocation>
</comment>
<evidence type="ECO:0000256" key="6">
    <source>
        <dbReference type="ARBA" id="ARBA00023065"/>
    </source>
</evidence>
<dbReference type="Gene3D" id="1.20.120.350">
    <property type="entry name" value="Voltage-gated potassium channels. Chain C"/>
    <property type="match status" value="1"/>
</dbReference>
<feature type="transmembrane region" description="Helical" evidence="9">
    <location>
        <begin position="490"/>
        <end position="519"/>
    </location>
</feature>
<dbReference type="SUPFAM" id="SSF81324">
    <property type="entry name" value="Voltage-gated potassium channels"/>
    <property type="match status" value="1"/>
</dbReference>
<dbReference type="InterPro" id="IPR018247">
    <property type="entry name" value="EF_Hand_1_Ca_BS"/>
</dbReference>
<keyword evidence="2" id="KW-0813">Transport</keyword>
<dbReference type="SUPFAM" id="SSF51206">
    <property type="entry name" value="cAMP-binding domain-like"/>
    <property type="match status" value="1"/>
</dbReference>
<dbReference type="InterPro" id="IPR014710">
    <property type="entry name" value="RmlC-like_jellyroll"/>
</dbReference>
<dbReference type="PROSITE" id="PS00018">
    <property type="entry name" value="EF_HAND_1"/>
    <property type="match status" value="1"/>
</dbReference>
<gene>
    <name evidence="12" type="ORF">PBAH0796_LOCUS33031</name>
</gene>
<reference evidence="12" key="1">
    <citation type="submission" date="2021-01" db="EMBL/GenBank/DDBJ databases">
        <authorList>
            <person name="Corre E."/>
            <person name="Pelletier E."/>
            <person name="Niang G."/>
            <person name="Scheremetjew M."/>
            <person name="Finn R."/>
            <person name="Kale V."/>
            <person name="Holt S."/>
            <person name="Cochrane G."/>
            <person name="Meng A."/>
            <person name="Brown T."/>
            <person name="Cohen L."/>
        </authorList>
    </citation>
    <scope>NUCLEOTIDE SEQUENCE</scope>
    <source>
        <strain evidence="12">Pbaha01</strain>
    </source>
</reference>
<keyword evidence="6" id="KW-0406">Ion transport</keyword>
<dbReference type="Pfam" id="PF00520">
    <property type="entry name" value="Ion_trans"/>
    <property type="match status" value="1"/>
</dbReference>
<dbReference type="PROSITE" id="PS50222">
    <property type="entry name" value="EF_HAND_2"/>
    <property type="match status" value="1"/>
</dbReference>
<evidence type="ECO:0000256" key="2">
    <source>
        <dbReference type="ARBA" id="ARBA00022448"/>
    </source>
</evidence>
<evidence type="ECO:0008006" key="13">
    <source>
        <dbReference type="Google" id="ProtNLM"/>
    </source>
</evidence>
<feature type="region of interest" description="Disordered" evidence="8">
    <location>
        <begin position="208"/>
        <end position="234"/>
    </location>
</feature>
<evidence type="ECO:0000256" key="4">
    <source>
        <dbReference type="ARBA" id="ARBA00022837"/>
    </source>
</evidence>
<dbReference type="AlphaFoldDB" id="A0A7S0BCY6"/>
<organism evidence="12">
    <name type="scientific">Pyrodinium bahamense</name>
    <dbReference type="NCBI Taxonomy" id="73915"/>
    <lineage>
        <taxon>Eukaryota</taxon>
        <taxon>Sar</taxon>
        <taxon>Alveolata</taxon>
        <taxon>Dinophyceae</taxon>
        <taxon>Gonyaulacales</taxon>
        <taxon>Pyrocystaceae</taxon>
        <taxon>Pyrodinium</taxon>
    </lineage>
</organism>
<feature type="transmembrane region" description="Helical" evidence="9">
    <location>
        <begin position="410"/>
        <end position="431"/>
    </location>
</feature>
<evidence type="ECO:0000256" key="9">
    <source>
        <dbReference type="SAM" id="Phobius"/>
    </source>
</evidence>
<dbReference type="EMBL" id="HBEG01054219">
    <property type="protein sequence ID" value="CAD8389484.1"/>
    <property type="molecule type" value="Transcribed_RNA"/>
</dbReference>
<keyword evidence="7 9" id="KW-0472">Membrane</keyword>
<dbReference type="Gene3D" id="1.10.287.70">
    <property type="match status" value="1"/>
</dbReference>
<dbReference type="Gene3D" id="1.10.238.10">
    <property type="entry name" value="EF-hand"/>
    <property type="match status" value="1"/>
</dbReference>
<evidence type="ECO:0000256" key="5">
    <source>
        <dbReference type="ARBA" id="ARBA00022989"/>
    </source>
</evidence>
<dbReference type="GO" id="GO:0001518">
    <property type="term" value="C:voltage-gated sodium channel complex"/>
    <property type="evidence" value="ECO:0007669"/>
    <property type="project" value="TreeGrafter"/>
</dbReference>
<evidence type="ECO:0000256" key="3">
    <source>
        <dbReference type="ARBA" id="ARBA00022692"/>
    </source>
</evidence>
<dbReference type="PANTHER" id="PTHR10037:SF62">
    <property type="entry name" value="SODIUM CHANNEL PROTEIN 60E"/>
    <property type="match status" value="1"/>
</dbReference>
<dbReference type="PANTHER" id="PTHR10037">
    <property type="entry name" value="VOLTAGE-GATED CATION CHANNEL CALCIUM AND SODIUM"/>
    <property type="match status" value="1"/>
</dbReference>
<dbReference type="InterPro" id="IPR043203">
    <property type="entry name" value="VGCC_Ca_Na"/>
</dbReference>
<dbReference type="Pfam" id="PF00027">
    <property type="entry name" value="cNMP_binding"/>
    <property type="match status" value="1"/>
</dbReference>
<evidence type="ECO:0000256" key="8">
    <source>
        <dbReference type="SAM" id="MobiDB-lite"/>
    </source>
</evidence>
<dbReference type="PROSITE" id="PS50042">
    <property type="entry name" value="CNMP_BINDING_3"/>
    <property type="match status" value="1"/>
</dbReference>
<evidence type="ECO:0000256" key="7">
    <source>
        <dbReference type="ARBA" id="ARBA00023136"/>
    </source>
</evidence>
<evidence type="ECO:0000259" key="11">
    <source>
        <dbReference type="PROSITE" id="PS50222"/>
    </source>
</evidence>
<proteinExistence type="predicted"/>
<feature type="region of interest" description="Disordered" evidence="8">
    <location>
        <begin position="697"/>
        <end position="716"/>
    </location>
</feature>
<protein>
    <recommendedName>
        <fullName evidence="13">Cyclic nucleotide-binding domain-containing protein</fullName>
    </recommendedName>
</protein>
<dbReference type="InterPro" id="IPR018490">
    <property type="entry name" value="cNMP-bd_dom_sf"/>
</dbReference>